<dbReference type="WBParaSite" id="PTRK_0000313500.1">
    <property type="protein sequence ID" value="PTRK_0000313500.1"/>
    <property type="gene ID" value="PTRK_0000313500"/>
</dbReference>
<protein>
    <submittedName>
        <fullName evidence="4">Uncharacterized protein</fullName>
    </submittedName>
</protein>
<organism evidence="3 4">
    <name type="scientific">Parastrongyloides trichosuri</name>
    <name type="common">Possum-specific nematode worm</name>
    <dbReference type="NCBI Taxonomy" id="131310"/>
    <lineage>
        <taxon>Eukaryota</taxon>
        <taxon>Metazoa</taxon>
        <taxon>Ecdysozoa</taxon>
        <taxon>Nematoda</taxon>
        <taxon>Chromadorea</taxon>
        <taxon>Rhabditida</taxon>
        <taxon>Tylenchina</taxon>
        <taxon>Panagrolaimomorpha</taxon>
        <taxon>Strongyloidoidea</taxon>
        <taxon>Strongyloididae</taxon>
        <taxon>Parastrongyloides</taxon>
    </lineage>
</organism>
<feature type="region of interest" description="Disordered" evidence="1">
    <location>
        <begin position="100"/>
        <end position="130"/>
    </location>
</feature>
<keyword evidence="2" id="KW-0812">Transmembrane</keyword>
<reference evidence="4" key="1">
    <citation type="submission" date="2017-02" db="UniProtKB">
        <authorList>
            <consortium name="WormBaseParasite"/>
        </authorList>
    </citation>
    <scope>IDENTIFICATION</scope>
</reference>
<dbReference type="Proteomes" id="UP000038045">
    <property type="component" value="Unplaced"/>
</dbReference>
<dbReference type="AlphaFoldDB" id="A0A0N4Z7I0"/>
<proteinExistence type="predicted"/>
<feature type="transmembrane region" description="Helical" evidence="2">
    <location>
        <begin position="57"/>
        <end position="81"/>
    </location>
</feature>
<evidence type="ECO:0000313" key="4">
    <source>
        <dbReference type="WBParaSite" id="PTRK_0000313500.1"/>
    </source>
</evidence>
<feature type="compositionally biased region" description="Low complexity" evidence="1">
    <location>
        <begin position="108"/>
        <end position="120"/>
    </location>
</feature>
<keyword evidence="2" id="KW-0472">Membrane</keyword>
<accession>A0A0N4Z7I0</accession>
<keyword evidence="2" id="KW-1133">Transmembrane helix</keyword>
<evidence type="ECO:0000313" key="3">
    <source>
        <dbReference type="Proteomes" id="UP000038045"/>
    </source>
</evidence>
<evidence type="ECO:0000256" key="2">
    <source>
        <dbReference type="SAM" id="Phobius"/>
    </source>
</evidence>
<keyword evidence="3" id="KW-1185">Reference proteome</keyword>
<evidence type="ECO:0000256" key="1">
    <source>
        <dbReference type="SAM" id="MobiDB-lite"/>
    </source>
</evidence>
<sequence length="130" mass="15354">MSDEERMQLYGLDYIRSQNESNVDNGEFGLNFNRRSKRYVEESQVKREKLEGELFSFLINEIIFCVTIILIFFVTTGYFTYKKFKPPKERNCVVEYDEDTTTNKYESKSWSKATSSTTTKNFSEPQNTIT</sequence>
<name>A0A0N4Z7I0_PARTI</name>
<feature type="compositionally biased region" description="Polar residues" evidence="1">
    <location>
        <begin position="121"/>
        <end position="130"/>
    </location>
</feature>